<evidence type="ECO:0000259" key="8">
    <source>
        <dbReference type="PROSITE" id="PS50948"/>
    </source>
</evidence>
<name>A0AAU9XTH0_9CNID</name>
<feature type="domain" description="EGF-like" evidence="7">
    <location>
        <begin position="137"/>
        <end position="177"/>
    </location>
</feature>
<dbReference type="SMART" id="SM00179">
    <property type="entry name" value="EGF_CA"/>
    <property type="match status" value="2"/>
</dbReference>
<dbReference type="PANTHER" id="PTHR36191:SF4">
    <property type="entry name" value="VWFD DOMAIN-CONTAINING PROTEIN"/>
    <property type="match status" value="1"/>
</dbReference>
<dbReference type="PROSITE" id="PS01187">
    <property type="entry name" value="EGF_CA"/>
    <property type="match status" value="1"/>
</dbReference>
<keyword evidence="3" id="KW-0677">Repeat</keyword>
<dbReference type="InterPro" id="IPR003609">
    <property type="entry name" value="Pan_app"/>
</dbReference>
<feature type="non-terminal residue" evidence="9">
    <location>
        <position position="1"/>
    </location>
</feature>
<evidence type="ECO:0000256" key="5">
    <source>
        <dbReference type="ARBA" id="ARBA00023180"/>
    </source>
</evidence>
<dbReference type="InterPro" id="IPR057774">
    <property type="entry name" value="D8C_UMOD/GP2/OIT3-like"/>
</dbReference>
<dbReference type="PROSITE" id="PS50026">
    <property type="entry name" value="EGF_3"/>
    <property type="match status" value="2"/>
</dbReference>
<dbReference type="FunFam" id="2.10.25.10:FF:000038">
    <property type="entry name" value="Fibrillin 2"/>
    <property type="match status" value="1"/>
</dbReference>
<dbReference type="SUPFAM" id="SSF57196">
    <property type="entry name" value="EGF/Laminin"/>
    <property type="match status" value="2"/>
</dbReference>
<dbReference type="Pfam" id="PF00024">
    <property type="entry name" value="PAN_1"/>
    <property type="match status" value="1"/>
</dbReference>
<dbReference type="GO" id="GO:0005509">
    <property type="term" value="F:calcium ion binding"/>
    <property type="evidence" value="ECO:0007669"/>
    <property type="project" value="InterPro"/>
</dbReference>
<feature type="disulfide bond" evidence="6">
    <location>
        <begin position="106"/>
        <end position="123"/>
    </location>
</feature>
<dbReference type="Pfam" id="PF07645">
    <property type="entry name" value="EGF_CA"/>
    <property type="match status" value="1"/>
</dbReference>
<feature type="disulfide bond" evidence="6">
    <location>
        <begin position="125"/>
        <end position="134"/>
    </location>
</feature>
<dbReference type="Pfam" id="PF23283">
    <property type="entry name" value="D8C_UMOD"/>
    <property type="match status" value="1"/>
</dbReference>
<sequence length="297" mass="33328">IILLTFKIISGNCRILAFPSSLFFEGERLVNHIIATISVIDRDTCEFRCYLEHNCVSINFNVQPKEPNTENCELNNSTSQEHEKDLIKAANYVYHGTNNACGDSPCENNATCQSGFTSQRYRCLCSPGFTGHDCEQDVDECSSDVHSCHSSASCINTIGSYKCSCNSLTAEDGKTCNLASECQNYRNLTYGNRKITSGYDWYCDWRLYGWYRFSGAAGTRMAISCPPFWSCGSIGTGWMNGGHPTVADGQVRRSVCFRSYSDCCLLSRSIKVRNCGAYYVYYLRGTPFCYLRYCSTD</sequence>
<dbReference type="InterPro" id="IPR018097">
    <property type="entry name" value="EGF_Ca-bd_CS"/>
</dbReference>
<evidence type="ECO:0000259" key="7">
    <source>
        <dbReference type="PROSITE" id="PS50026"/>
    </source>
</evidence>
<dbReference type="InterPro" id="IPR001881">
    <property type="entry name" value="EGF-like_Ca-bd_dom"/>
</dbReference>
<dbReference type="EMBL" id="CALNXJ010000063">
    <property type="protein sequence ID" value="CAH3157243.1"/>
    <property type="molecule type" value="Genomic_DNA"/>
</dbReference>
<evidence type="ECO:0008006" key="11">
    <source>
        <dbReference type="Google" id="ProtNLM"/>
    </source>
</evidence>
<protein>
    <recommendedName>
        <fullName evidence="11">Uromodulin</fullName>
    </recommendedName>
</protein>
<evidence type="ECO:0000256" key="2">
    <source>
        <dbReference type="ARBA" id="ARBA00022729"/>
    </source>
</evidence>
<dbReference type="Pfam" id="PF00008">
    <property type="entry name" value="EGF"/>
    <property type="match status" value="1"/>
</dbReference>
<dbReference type="Gene3D" id="2.10.25.10">
    <property type="entry name" value="Laminin"/>
    <property type="match status" value="2"/>
</dbReference>
<dbReference type="InterPro" id="IPR000152">
    <property type="entry name" value="EGF-type_Asp/Asn_hydroxyl_site"/>
</dbReference>
<evidence type="ECO:0000256" key="4">
    <source>
        <dbReference type="ARBA" id="ARBA00023157"/>
    </source>
</evidence>
<dbReference type="InterPro" id="IPR000742">
    <property type="entry name" value="EGF"/>
</dbReference>
<dbReference type="CDD" id="cd00054">
    <property type="entry name" value="EGF_CA"/>
    <property type="match status" value="2"/>
</dbReference>
<dbReference type="FunFam" id="2.10.25.10:FF:000173">
    <property type="entry name" value="Neurogenic locus notch protein 2"/>
    <property type="match status" value="1"/>
</dbReference>
<dbReference type="InterPro" id="IPR049883">
    <property type="entry name" value="NOTCH1_EGF-like"/>
</dbReference>
<keyword evidence="2" id="KW-0732">Signal</keyword>
<proteinExistence type="predicted"/>
<evidence type="ECO:0000313" key="9">
    <source>
        <dbReference type="EMBL" id="CAH3157243.1"/>
    </source>
</evidence>
<reference evidence="9 10" key="1">
    <citation type="submission" date="2022-05" db="EMBL/GenBank/DDBJ databases">
        <authorList>
            <consortium name="Genoscope - CEA"/>
            <person name="William W."/>
        </authorList>
    </citation>
    <scope>NUCLEOTIDE SEQUENCE [LARGE SCALE GENOMIC DNA]</scope>
</reference>
<dbReference type="AlphaFoldDB" id="A0AAU9XTH0"/>
<keyword evidence="10" id="KW-1185">Reference proteome</keyword>
<dbReference type="PROSITE" id="PS50948">
    <property type="entry name" value="PAN"/>
    <property type="match status" value="1"/>
</dbReference>
<feature type="domain" description="Apple" evidence="8">
    <location>
        <begin position="13"/>
        <end position="101"/>
    </location>
</feature>
<comment type="caution">
    <text evidence="6">Lacks conserved residue(s) required for the propagation of feature annotation.</text>
</comment>
<accession>A0AAU9XTH0</accession>
<dbReference type="PROSITE" id="PS01186">
    <property type="entry name" value="EGF_2"/>
    <property type="match status" value="1"/>
</dbReference>
<dbReference type="Proteomes" id="UP001159428">
    <property type="component" value="Unassembled WGS sequence"/>
</dbReference>
<evidence type="ECO:0000256" key="6">
    <source>
        <dbReference type="PROSITE-ProRule" id="PRU00076"/>
    </source>
</evidence>
<dbReference type="PROSITE" id="PS00010">
    <property type="entry name" value="ASX_HYDROXYL"/>
    <property type="match status" value="1"/>
</dbReference>
<evidence type="ECO:0000256" key="1">
    <source>
        <dbReference type="ARBA" id="ARBA00022536"/>
    </source>
</evidence>
<dbReference type="PANTHER" id="PTHR36191">
    <property type="entry name" value="ENDO/EXONUCLEASE/PHOSPHATASE DOMAIN-CONTAINING PROTEIN-RELATED"/>
    <property type="match status" value="1"/>
</dbReference>
<keyword evidence="1 6" id="KW-0245">EGF-like domain</keyword>
<feature type="domain" description="EGF-like" evidence="7">
    <location>
        <begin position="97"/>
        <end position="135"/>
    </location>
</feature>
<evidence type="ECO:0000256" key="3">
    <source>
        <dbReference type="ARBA" id="ARBA00022737"/>
    </source>
</evidence>
<organism evidence="9 10">
    <name type="scientific">Pocillopora meandrina</name>
    <dbReference type="NCBI Taxonomy" id="46732"/>
    <lineage>
        <taxon>Eukaryota</taxon>
        <taxon>Metazoa</taxon>
        <taxon>Cnidaria</taxon>
        <taxon>Anthozoa</taxon>
        <taxon>Hexacorallia</taxon>
        <taxon>Scleractinia</taxon>
        <taxon>Astrocoeniina</taxon>
        <taxon>Pocilloporidae</taxon>
        <taxon>Pocillopora</taxon>
    </lineage>
</organism>
<keyword evidence="5" id="KW-0325">Glycoprotein</keyword>
<evidence type="ECO:0000313" key="10">
    <source>
        <dbReference type="Proteomes" id="UP001159428"/>
    </source>
</evidence>
<keyword evidence="4 6" id="KW-1015">Disulfide bond</keyword>
<comment type="caution">
    <text evidence="9">The sequence shown here is derived from an EMBL/GenBank/DDBJ whole genome shotgun (WGS) entry which is preliminary data.</text>
</comment>
<dbReference type="PROSITE" id="PS00022">
    <property type="entry name" value="EGF_1"/>
    <property type="match status" value="1"/>
</dbReference>
<dbReference type="SMART" id="SM00181">
    <property type="entry name" value="EGF"/>
    <property type="match status" value="2"/>
</dbReference>
<gene>
    <name evidence="9" type="ORF">PMEA_00029930</name>
</gene>